<evidence type="ECO:0000256" key="5">
    <source>
        <dbReference type="ARBA" id="ARBA00023136"/>
    </source>
</evidence>
<evidence type="ECO:0000256" key="6">
    <source>
        <dbReference type="SAM" id="Phobius"/>
    </source>
</evidence>
<feature type="transmembrane region" description="Helical" evidence="6">
    <location>
        <begin position="12"/>
        <end position="32"/>
    </location>
</feature>
<dbReference type="PANTHER" id="PTHR33452">
    <property type="entry name" value="OXIDOREDUCTASE CATD-RELATED"/>
    <property type="match status" value="1"/>
</dbReference>
<evidence type="ECO:0000313" key="7">
    <source>
        <dbReference type="EMBL" id="AIE91698.1"/>
    </source>
</evidence>
<feature type="transmembrane region" description="Helical" evidence="6">
    <location>
        <begin position="107"/>
        <end position="126"/>
    </location>
</feature>
<dbReference type="PANTHER" id="PTHR33452:SF1">
    <property type="entry name" value="INNER MEMBRANE PROTEIN YPHA-RELATED"/>
    <property type="match status" value="1"/>
</dbReference>
<dbReference type="EMBL" id="KF900346">
    <property type="protein sequence ID" value="AIE91698.1"/>
    <property type="molecule type" value="Genomic_DNA"/>
</dbReference>
<evidence type="ECO:0000256" key="4">
    <source>
        <dbReference type="ARBA" id="ARBA00022989"/>
    </source>
</evidence>
<organism evidence="7">
    <name type="scientific">uncultured marine thaumarchaeote AD1000_14_H02</name>
    <dbReference type="NCBI Taxonomy" id="1455893"/>
    <lineage>
        <taxon>Archaea</taxon>
        <taxon>Nitrososphaerota</taxon>
        <taxon>environmental samples</taxon>
    </lineage>
</organism>
<reference evidence="7" key="1">
    <citation type="journal article" date="2014" name="Genome Biol. Evol.">
        <title>Pangenome evidence for extensive interdomain horizontal transfer affecting lineage core and shell genes in uncultured planktonic thaumarchaeota and euryarchaeota.</title>
        <authorList>
            <person name="Deschamps P."/>
            <person name="Zivanovic Y."/>
            <person name="Moreira D."/>
            <person name="Rodriguez-Valera F."/>
            <person name="Lopez-Garcia P."/>
        </authorList>
    </citation>
    <scope>NUCLEOTIDE SEQUENCE</scope>
</reference>
<sequence>MDANLSQHKLHDIANMGMRAAIGVIFIVHGLGKFNEGFVGFLTGGLGLPAEMQIPIALAEMVPGILLLIGIFTRMSASLLSIVMLGAIFYVKQAGSLTGERGFEFDLILLASCLVVIVAGPGRVSVSHVIKKLPRWLH</sequence>
<dbReference type="AlphaFoldDB" id="A0A075FKB9"/>
<feature type="transmembrane region" description="Helical" evidence="6">
    <location>
        <begin position="79"/>
        <end position="95"/>
    </location>
</feature>
<dbReference type="InterPro" id="IPR051907">
    <property type="entry name" value="DoxX-like_oxidoreductase"/>
</dbReference>
<evidence type="ECO:0000256" key="1">
    <source>
        <dbReference type="ARBA" id="ARBA00004651"/>
    </source>
</evidence>
<feature type="transmembrane region" description="Helical" evidence="6">
    <location>
        <begin position="52"/>
        <end position="72"/>
    </location>
</feature>
<protein>
    <submittedName>
        <fullName evidence="7">DoxX family protein</fullName>
    </submittedName>
</protein>
<name>A0A075FKB9_9ARCH</name>
<evidence type="ECO:0000256" key="2">
    <source>
        <dbReference type="ARBA" id="ARBA00022475"/>
    </source>
</evidence>
<keyword evidence="5 6" id="KW-0472">Membrane</keyword>
<dbReference type="Pfam" id="PF07681">
    <property type="entry name" value="DoxX"/>
    <property type="match status" value="1"/>
</dbReference>
<comment type="subcellular location">
    <subcellularLocation>
        <location evidence="1">Cell membrane</location>
        <topology evidence="1">Multi-pass membrane protein</topology>
    </subcellularLocation>
</comment>
<dbReference type="InterPro" id="IPR032808">
    <property type="entry name" value="DoxX"/>
</dbReference>
<keyword evidence="4 6" id="KW-1133">Transmembrane helix</keyword>
<proteinExistence type="predicted"/>
<evidence type="ECO:0000256" key="3">
    <source>
        <dbReference type="ARBA" id="ARBA00022692"/>
    </source>
</evidence>
<keyword evidence="3 6" id="KW-0812">Transmembrane</keyword>
<dbReference type="GO" id="GO:0005886">
    <property type="term" value="C:plasma membrane"/>
    <property type="evidence" value="ECO:0007669"/>
    <property type="project" value="UniProtKB-SubCell"/>
</dbReference>
<keyword evidence="2" id="KW-1003">Cell membrane</keyword>
<accession>A0A075FKB9</accession>